<accession>A0A3B0X9H8</accession>
<organism evidence="1">
    <name type="scientific">hydrothermal vent metagenome</name>
    <dbReference type="NCBI Taxonomy" id="652676"/>
    <lineage>
        <taxon>unclassified sequences</taxon>
        <taxon>metagenomes</taxon>
        <taxon>ecological metagenomes</taxon>
    </lineage>
</organism>
<gene>
    <name evidence="1" type="ORF">MNBD_GAMMA09-801</name>
</gene>
<reference evidence="1" key="1">
    <citation type="submission" date="2018-06" db="EMBL/GenBank/DDBJ databases">
        <authorList>
            <person name="Zhirakovskaya E."/>
        </authorList>
    </citation>
    <scope>NUCLEOTIDE SEQUENCE</scope>
</reference>
<dbReference type="EMBL" id="UOFI01000058">
    <property type="protein sequence ID" value="VAW64908.1"/>
    <property type="molecule type" value="Genomic_DNA"/>
</dbReference>
<protein>
    <submittedName>
        <fullName evidence="1">YlxP-like protein</fullName>
    </submittedName>
</protein>
<sequence>MLEIPQAHSLKDKRRQIKSLKERIMSRFNASVAEVDYLDNWQKSVLAICMVSNDKSYLDKQFSLLETRVLEYAEIELLSMDREWL</sequence>
<proteinExistence type="predicted"/>
<dbReference type="AlphaFoldDB" id="A0A3B0X9H8"/>
<evidence type="ECO:0000313" key="1">
    <source>
        <dbReference type="EMBL" id="VAW64908.1"/>
    </source>
</evidence>
<dbReference type="PANTHER" id="PTHR36441:SF1">
    <property type="entry name" value="DUF503 DOMAIN-CONTAINING PROTEIN"/>
    <property type="match status" value="1"/>
</dbReference>
<dbReference type="InterPro" id="IPR036746">
    <property type="entry name" value="TT1725-like_sf"/>
</dbReference>
<name>A0A3B0X9H8_9ZZZZ</name>
<dbReference type="PANTHER" id="PTHR36441">
    <property type="entry name" value="HYPOTHETICAL CYTOSOLIC PROTEIN"/>
    <property type="match status" value="1"/>
</dbReference>
<dbReference type="InterPro" id="IPR007546">
    <property type="entry name" value="DUF503"/>
</dbReference>
<dbReference type="SUPFAM" id="SSF103007">
    <property type="entry name" value="Hypothetical protein TT1725"/>
    <property type="match status" value="1"/>
</dbReference>
<dbReference type="Gene3D" id="3.30.70.1120">
    <property type="entry name" value="TT1725-like"/>
    <property type="match status" value="1"/>
</dbReference>
<dbReference type="Pfam" id="PF04456">
    <property type="entry name" value="DUF503"/>
    <property type="match status" value="1"/>
</dbReference>